<dbReference type="NCBIfam" id="TIGR03437">
    <property type="entry name" value="Soli_cterm"/>
    <property type="match status" value="2"/>
</dbReference>
<dbReference type="Pfam" id="PF05345">
    <property type="entry name" value="He_PIG"/>
    <property type="match status" value="1"/>
</dbReference>
<dbReference type="STRING" id="234267.Acid_5867"/>
<dbReference type="InParanoid" id="Q01U59"/>
<name>Q01U59_SOLUE</name>
<dbReference type="InterPro" id="IPR017803">
    <property type="entry name" value="CHP03437_C"/>
</dbReference>
<dbReference type="OrthoDB" id="1488158at2"/>
<dbReference type="InterPro" id="IPR013783">
    <property type="entry name" value="Ig-like_fold"/>
</dbReference>
<dbReference type="AlphaFoldDB" id="Q01U59"/>
<dbReference type="InterPro" id="IPR015919">
    <property type="entry name" value="Cadherin-like_sf"/>
</dbReference>
<reference evidence="2" key="1">
    <citation type="submission" date="2006-10" db="EMBL/GenBank/DDBJ databases">
        <title>Complete sequence of Solibacter usitatus Ellin6076.</title>
        <authorList>
            <consortium name="US DOE Joint Genome Institute"/>
            <person name="Copeland A."/>
            <person name="Lucas S."/>
            <person name="Lapidus A."/>
            <person name="Barry K."/>
            <person name="Detter J.C."/>
            <person name="Glavina del Rio T."/>
            <person name="Hammon N."/>
            <person name="Israni S."/>
            <person name="Dalin E."/>
            <person name="Tice H."/>
            <person name="Pitluck S."/>
            <person name="Thompson L.S."/>
            <person name="Brettin T."/>
            <person name="Bruce D."/>
            <person name="Han C."/>
            <person name="Tapia R."/>
            <person name="Gilna P."/>
            <person name="Schmutz J."/>
            <person name="Larimer F."/>
            <person name="Land M."/>
            <person name="Hauser L."/>
            <person name="Kyrpides N."/>
            <person name="Mikhailova N."/>
            <person name="Janssen P.H."/>
            <person name="Kuske C.R."/>
            <person name="Richardson P."/>
        </authorList>
    </citation>
    <scope>NUCLEOTIDE SEQUENCE</scope>
    <source>
        <strain evidence="2">Ellin6076</strain>
    </source>
</reference>
<dbReference type="GO" id="GO:0005509">
    <property type="term" value="F:calcium ion binding"/>
    <property type="evidence" value="ECO:0007669"/>
    <property type="project" value="InterPro"/>
</dbReference>
<evidence type="ECO:0000313" key="2">
    <source>
        <dbReference type="EMBL" id="ABJ86811.1"/>
    </source>
</evidence>
<accession>Q01U59</accession>
<dbReference type="EMBL" id="CP000473">
    <property type="protein sequence ID" value="ABJ86811.1"/>
    <property type="molecule type" value="Genomic_DNA"/>
</dbReference>
<dbReference type="HOGENOM" id="CLU_295937_0_0_0"/>
<protein>
    <submittedName>
        <fullName evidence="2">Ig family protein</fullName>
    </submittedName>
</protein>
<organism evidence="2">
    <name type="scientific">Solibacter usitatus (strain Ellin6076)</name>
    <dbReference type="NCBI Taxonomy" id="234267"/>
    <lineage>
        <taxon>Bacteria</taxon>
        <taxon>Pseudomonadati</taxon>
        <taxon>Acidobacteriota</taxon>
        <taxon>Terriglobia</taxon>
        <taxon>Bryobacterales</taxon>
        <taxon>Solibacteraceae</taxon>
        <taxon>Candidatus Solibacter</taxon>
    </lineage>
</organism>
<dbReference type="eggNOG" id="COG4625">
    <property type="taxonomic scope" value="Bacteria"/>
</dbReference>
<keyword evidence="1" id="KW-0732">Signal</keyword>
<evidence type="ECO:0000256" key="1">
    <source>
        <dbReference type="SAM" id="SignalP"/>
    </source>
</evidence>
<feature type="signal peptide" evidence="1">
    <location>
        <begin position="1"/>
        <end position="30"/>
    </location>
</feature>
<feature type="chain" id="PRO_5004162455" evidence="1">
    <location>
        <begin position="31"/>
        <end position="1021"/>
    </location>
</feature>
<dbReference type="GO" id="GO:0016020">
    <property type="term" value="C:membrane"/>
    <property type="evidence" value="ECO:0007669"/>
    <property type="project" value="InterPro"/>
</dbReference>
<sequence precursor="true">MRLSTLRTGHFAMPLRIAAVIVLCSCAARAATLLTATPASAALTCNTLTGPGPAATIVVKSVAPLTNGAIAVAMGASGGGLVVTPPSPALLNSSNQSQGLAFTVKLAAGCSGAVTGAATLRFYAGGVADIAVPVSVTVTATASALAASPVELTCTRNAGSPPIFIPGPAQAALLTSVAPGGTPFTVDAATIPAWLALPPTTASSARASGVTLVMSPVAPCGNFLAGSRNTTSIHLKNPPAPDAVIAVALQILGPSPLIASPAVPSLAYTKGSASPAFVDVALTSSGTVPLSFALDAASLPSWLSVDALSGTTPKKLRFSTTGVAEAGAQGSYSAAIRVQNSGYGDFVLPVRLTVANPTPKLTVAEGNTRSFSWTVGQPVPALNITLASSGAPIPYAIATAGALAPTIGSAFLKGIAYSYATPIPVTFDGSALQNTALGSVVSGRVTITWGTPATTTVVTISATVQAAGATLMAVNPPSLPTAAAGQSFIVALTGTGFVASTDPAQATTVGIVSGGSLTPDPNLAATVLNSSNIILAISVPTAGADPLLPFGTSGSGGPVTLGICNPRGAACTTPTGTVQLLLTPNPVIQAVTNAAAFLQVAPPALASVAPYDMISLFGASFCVAGGTGCIEGQVLYGTPDPATLRYPTALSPDAPGGSQRLLTVTFQTHATPPVAIAVAPLLFATNGQINLLVPAAVAAFNGKSIDLVVSFGHAPAGSILSSAPFPVWVAAADPGIFTIGTDGQGEGAILGLDWSIIGAGNEAAMRSNPGDSDVVQIYVTGLGAPDSTASNAASGSGQWPADCVSSSSYLSTLNLQTGAGLASLDGMLLAGALLNGNRLPPCLSSAAAIPSVTIGGQPATVTYAGWVSDSVVGQYQVNVRLPGSAAGTFTSASGQALTPPLTGAVQLPVVITARGIASQPGVTIWVAPRLRLTAPTALQGTAGVAWPASGSQVKASQGAAPYQYAVTRGSLPAGLTLDPASGAISGIPTAAAKGTYSITITANDAAANPLSGSLTFTLSVN</sequence>
<dbReference type="KEGG" id="sus:Acid_5867"/>
<dbReference type="Gene3D" id="2.60.40.10">
    <property type="entry name" value="Immunoglobulins"/>
    <property type="match status" value="1"/>
</dbReference>
<gene>
    <name evidence="2" type="ordered locus">Acid_5867</name>
</gene>
<proteinExistence type="predicted"/>
<dbReference type="SUPFAM" id="SSF49313">
    <property type="entry name" value="Cadherin-like"/>
    <property type="match status" value="1"/>
</dbReference>